<protein>
    <submittedName>
        <fullName evidence="9">LOW QUALITY PROTEIN: 11-beta-hydroxysteroid dehydrogenase A-like</fullName>
    </submittedName>
</protein>
<dbReference type="RefSeq" id="XP_035549647.1">
    <property type="nucleotide sequence ID" value="XM_035693754.1"/>
</dbReference>
<keyword evidence="5" id="KW-0560">Oxidoreductase</keyword>
<keyword evidence="7" id="KW-0472">Membrane</keyword>
<feature type="transmembrane region" description="Helical" evidence="7">
    <location>
        <begin position="20"/>
        <end position="45"/>
    </location>
</feature>
<dbReference type="KEGG" id="jre:109014117"/>
<name>A0A6P9F4P9_JUGRE</name>
<dbReference type="Proteomes" id="UP000235220">
    <property type="component" value="Chromosome 9"/>
</dbReference>
<evidence type="ECO:0000313" key="9">
    <source>
        <dbReference type="RefSeq" id="XP_035549647.1"/>
    </source>
</evidence>
<accession>A0A6P9F4P9</accession>
<evidence type="ECO:0000256" key="3">
    <source>
        <dbReference type="ARBA" id="ARBA00022857"/>
    </source>
</evidence>
<evidence type="ECO:0000256" key="4">
    <source>
        <dbReference type="ARBA" id="ARBA00022968"/>
    </source>
</evidence>
<dbReference type="OrthoDB" id="47007at2759"/>
<dbReference type="PANTHER" id="PTHR43391:SF89">
    <property type="entry name" value="11-BETA-HYDROXYSTEROID DEHYDROGENASE 1A-RELATED"/>
    <property type="match status" value="1"/>
</dbReference>
<reference evidence="9" key="1">
    <citation type="submission" date="2025-08" db="UniProtKB">
        <authorList>
            <consortium name="RefSeq"/>
        </authorList>
    </citation>
    <scope>IDENTIFICATION</scope>
    <source>
        <tissue evidence="9">Leaves</tissue>
    </source>
</reference>
<keyword evidence="8" id="KW-1185">Reference proteome</keyword>
<evidence type="ECO:0000313" key="8">
    <source>
        <dbReference type="Proteomes" id="UP000235220"/>
    </source>
</evidence>
<evidence type="ECO:0000256" key="2">
    <source>
        <dbReference type="ARBA" id="ARBA00006484"/>
    </source>
</evidence>
<dbReference type="Pfam" id="PF00106">
    <property type="entry name" value="adh_short"/>
    <property type="match status" value="1"/>
</dbReference>
<dbReference type="PRINTS" id="PR00080">
    <property type="entry name" value="SDRFAMILY"/>
</dbReference>
<dbReference type="InterPro" id="IPR002347">
    <property type="entry name" value="SDR_fam"/>
</dbReference>
<dbReference type="FunCoup" id="A0A6P9F4P9">
    <property type="interactions" value="176"/>
</dbReference>
<organism evidence="8 9">
    <name type="scientific">Juglans regia</name>
    <name type="common">English walnut</name>
    <dbReference type="NCBI Taxonomy" id="51240"/>
    <lineage>
        <taxon>Eukaryota</taxon>
        <taxon>Viridiplantae</taxon>
        <taxon>Streptophyta</taxon>
        <taxon>Embryophyta</taxon>
        <taxon>Tracheophyta</taxon>
        <taxon>Spermatophyta</taxon>
        <taxon>Magnoliopsida</taxon>
        <taxon>eudicotyledons</taxon>
        <taxon>Gunneridae</taxon>
        <taxon>Pentapetalae</taxon>
        <taxon>rosids</taxon>
        <taxon>fabids</taxon>
        <taxon>Fagales</taxon>
        <taxon>Juglandaceae</taxon>
        <taxon>Juglans</taxon>
    </lineage>
</organism>
<evidence type="ECO:0000256" key="5">
    <source>
        <dbReference type="ARBA" id="ARBA00023002"/>
    </source>
</evidence>
<comment type="similarity">
    <text evidence="2 6">Belongs to the short-chain dehydrogenases/reductases (SDR) family.</text>
</comment>
<comment type="subcellular location">
    <subcellularLocation>
        <location evidence="1">Membrane</location>
        <topology evidence="1">Single-pass type II membrane protein</topology>
    </subcellularLocation>
</comment>
<evidence type="ECO:0000256" key="6">
    <source>
        <dbReference type="RuleBase" id="RU000363"/>
    </source>
</evidence>
<dbReference type="GO" id="GO:0005829">
    <property type="term" value="C:cytosol"/>
    <property type="evidence" value="ECO:0000318"/>
    <property type="project" value="GO_Central"/>
</dbReference>
<dbReference type="InterPro" id="IPR036291">
    <property type="entry name" value="NAD(P)-bd_dom_sf"/>
</dbReference>
<dbReference type="AlphaFoldDB" id="A0A6P9F4P9"/>
<dbReference type="PROSITE" id="PS00061">
    <property type="entry name" value="ADH_SHORT"/>
    <property type="match status" value="1"/>
</dbReference>
<dbReference type="InParanoid" id="A0A6P9F4P9"/>
<proteinExistence type="inferred from homology"/>
<evidence type="ECO:0000256" key="7">
    <source>
        <dbReference type="SAM" id="Phobius"/>
    </source>
</evidence>
<keyword evidence="7" id="KW-0812">Transmembrane</keyword>
<dbReference type="GO" id="GO:0016020">
    <property type="term" value="C:membrane"/>
    <property type="evidence" value="ECO:0007669"/>
    <property type="project" value="UniProtKB-SubCell"/>
</dbReference>
<evidence type="ECO:0000256" key="1">
    <source>
        <dbReference type="ARBA" id="ARBA00004606"/>
    </source>
</evidence>
<dbReference type="PRINTS" id="PR00081">
    <property type="entry name" value="GDHRDH"/>
</dbReference>
<dbReference type="GeneID" id="109014117"/>
<keyword evidence="3" id="KW-0521">NADP</keyword>
<keyword evidence="7" id="KW-1133">Transmembrane helix</keyword>
<dbReference type="InterPro" id="IPR020904">
    <property type="entry name" value="Sc_DH/Rdtase_CS"/>
</dbReference>
<keyword evidence="4" id="KW-0735">Signal-anchor</keyword>
<dbReference type="PANTHER" id="PTHR43391">
    <property type="entry name" value="RETINOL DEHYDROGENASE-RELATED"/>
    <property type="match status" value="1"/>
</dbReference>
<sequence>MMALLDLIHKFLNVVAPPFTFFSLCLLLPPYSFFKLLLSFFNFIFSEDLAGKVVLITGASSGIGEHLAYEYAKTHKRGARLSLAARRESSLREVVDRVLDYGSPDVLMIPADVSNVEDSARIVEETMNHFGRLDHLVNNAGINSVCMFEEATDITAFKTIMDTNYWGSAYTTRFSLPYLRESRGKIIALASSAAWLPTPRMSFYNASKAAMVIFYETLRLEIGPEIKITIVTPGFMESEMTKGKFLLKDGKMEVDQDLRDVQLSVIPVETVGACAAAIVKSACRGDRYLTEPAWFKVTYFWKLFCPEVIEWCYRLMYMNSSPLEAPSKKILDLTGAKNILYPPTLHTSVIKTD</sequence>
<gene>
    <name evidence="9" type="primary">LOC109014117</name>
</gene>
<dbReference type="SUPFAM" id="SSF51735">
    <property type="entry name" value="NAD(P)-binding Rossmann-fold domains"/>
    <property type="match status" value="1"/>
</dbReference>
<dbReference type="GO" id="GO:0016491">
    <property type="term" value="F:oxidoreductase activity"/>
    <property type="evidence" value="ECO:0000318"/>
    <property type="project" value="GO_Central"/>
</dbReference>
<dbReference type="Gene3D" id="3.40.50.720">
    <property type="entry name" value="NAD(P)-binding Rossmann-like Domain"/>
    <property type="match status" value="1"/>
</dbReference>